<dbReference type="GeneID" id="81599727"/>
<feature type="region of interest" description="Disordered" evidence="1">
    <location>
        <begin position="25"/>
        <end position="91"/>
    </location>
</feature>
<organism evidence="2 3">
    <name type="scientific">Penicillium daleae</name>
    <dbReference type="NCBI Taxonomy" id="63821"/>
    <lineage>
        <taxon>Eukaryota</taxon>
        <taxon>Fungi</taxon>
        <taxon>Dikarya</taxon>
        <taxon>Ascomycota</taxon>
        <taxon>Pezizomycotina</taxon>
        <taxon>Eurotiomycetes</taxon>
        <taxon>Eurotiomycetidae</taxon>
        <taxon>Eurotiales</taxon>
        <taxon>Aspergillaceae</taxon>
        <taxon>Penicillium</taxon>
    </lineage>
</organism>
<keyword evidence="3" id="KW-1185">Reference proteome</keyword>
<evidence type="ECO:0000313" key="3">
    <source>
        <dbReference type="Proteomes" id="UP001213681"/>
    </source>
</evidence>
<evidence type="ECO:0000256" key="1">
    <source>
        <dbReference type="SAM" id="MobiDB-lite"/>
    </source>
</evidence>
<dbReference type="AlphaFoldDB" id="A0AAD6G2A1"/>
<protein>
    <recommendedName>
        <fullName evidence="4">Zn(2)-C6 fungal-type domain-containing protein</fullName>
    </recommendedName>
</protein>
<proteinExistence type="predicted"/>
<feature type="compositionally biased region" description="Basic and acidic residues" evidence="1">
    <location>
        <begin position="46"/>
        <end position="55"/>
    </location>
</feature>
<evidence type="ECO:0000313" key="2">
    <source>
        <dbReference type="EMBL" id="KAJ5449653.1"/>
    </source>
</evidence>
<feature type="compositionally biased region" description="Basic residues" evidence="1">
    <location>
        <begin position="29"/>
        <end position="38"/>
    </location>
</feature>
<name>A0AAD6G2A1_9EURO</name>
<comment type="caution">
    <text evidence="2">The sequence shown here is derived from an EMBL/GenBank/DDBJ whole genome shotgun (WGS) entry which is preliminary data.</text>
</comment>
<dbReference type="RefSeq" id="XP_056765188.1">
    <property type="nucleotide sequence ID" value="XM_056909484.1"/>
</dbReference>
<feature type="compositionally biased region" description="Polar residues" evidence="1">
    <location>
        <begin position="56"/>
        <end position="83"/>
    </location>
</feature>
<evidence type="ECO:0008006" key="4">
    <source>
        <dbReference type="Google" id="ProtNLM"/>
    </source>
</evidence>
<sequence>MRCIGATNPPCARCVKSNRECIVRLPNRNQHRNQHRLSTRLGSKSPADRPRRNPESDLQSPNLDQTPLPSIFSSPPITIATTESDYRSGGDSGSYDAILLNEVPDSIIFDLVEL</sequence>
<reference evidence="2" key="2">
    <citation type="journal article" date="2023" name="IMA Fungus">
        <title>Comparative genomic study of the Penicillium genus elucidates a diverse pangenome and 15 lateral gene transfer events.</title>
        <authorList>
            <person name="Petersen C."/>
            <person name="Sorensen T."/>
            <person name="Nielsen M.R."/>
            <person name="Sondergaard T.E."/>
            <person name="Sorensen J.L."/>
            <person name="Fitzpatrick D.A."/>
            <person name="Frisvad J.C."/>
            <person name="Nielsen K.L."/>
        </authorList>
    </citation>
    <scope>NUCLEOTIDE SEQUENCE</scope>
    <source>
        <strain evidence="2">IBT 16125</strain>
    </source>
</reference>
<gene>
    <name evidence="2" type="ORF">N7458_006102</name>
</gene>
<dbReference type="Proteomes" id="UP001213681">
    <property type="component" value="Unassembled WGS sequence"/>
</dbReference>
<reference evidence="2" key="1">
    <citation type="submission" date="2022-12" db="EMBL/GenBank/DDBJ databases">
        <authorList>
            <person name="Petersen C."/>
        </authorList>
    </citation>
    <scope>NUCLEOTIDE SEQUENCE</scope>
    <source>
        <strain evidence="2">IBT 16125</strain>
    </source>
</reference>
<dbReference type="EMBL" id="JAPVEA010000006">
    <property type="protein sequence ID" value="KAJ5449653.1"/>
    <property type="molecule type" value="Genomic_DNA"/>
</dbReference>
<accession>A0AAD6G2A1</accession>